<dbReference type="Pfam" id="PF07971">
    <property type="entry name" value="Glyco_hydro_92"/>
    <property type="match status" value="1"/>
</dbReference>
<dbReference type="Proteomes" id="UP000028980">
    <property type="component" value="Unassembled WGS sequence"/>
</dbReference>
<dbReference type="Gene3D" id="3.30.2080.10">
    <property type="entry name" value="GH92 mannosidase domain"/>
    <property type="match status" value="1"/>
</dbReference>
<evidence type="ECO:0000259" key="1">
    <source>
        <dbReference type="Pfam" id="PF07971"/>
    </source>
</evidence>
<comment type="caution">
    <text evidence="2">The sequence shown here is derived from an EMBL/GenBank/DDBJ whole genome shotgun (WGS) entry which is preliminary data.</text>
</comment>
<gene>
    <name evidence="2" type="ORF">JCM19296_2493</name>
</gene>
<evidence type="ECO:0000313" key="3">
    <source>
        <dbReference type="Proteomes" id="UP000028980"/>
    </source>
</evidence>
<dbReference type="PANTHER" id="PTHR12143:SF43">
    <property type="entry name" value="PUTATIVE-RELATED"/>
    <property type="match status" value="1"/>
</dbReference>
<dbReference type="GO" id="GO:0000224">
    <property type="term" value="F:peptide-N4-(N-acetyl-beta-glucosaminyl)asparagine amidase activity"/>
    <property type="evidence" value="ECO:0007669"/>
    <property type="project" value="TreeGrafter"/>
</dbReference>
<sequence>MSGNEDCGQMSAWYVLSSLGFYPVTPGSNEYVIGTPLFDKATINLENGKQFTIKKHGDGKYIASAKANSQPHYNSHITHDLIMNGGS</sequence>
<protein>
    <submittedName>
        <fullName evidence="2">Alpha-1,2-mannosidase</fullName>
    </submittedName>
</protein>
<accession>A0A081DD97</accession>
<name>A0A081DD97_NONUL</name>
<dbReference type="AlphaFoldDB" id="A0A081DD97"/>
<evidence type="ECO:0000313" key="2">
    <source>
        <dbReference type="EMBL" id="GAK76893.1"/>
    </source>
</evidence>
<feature type="domain" description="Glycosyl hydrolase family 92" evidence="1">
    <location>
        <begin position="1"/>
        <end position="86"/>
    </location>
</feature>
<dbReference type="GO" id="GO:0005829">
    <property type="term" value="C:cytosol"/>
    <property type="evidence" value="ECO:0007669"/>
    <property type="project" value="TreeGrafter"/>
</dbReference>
<dbReference type="InterPro" id="IPR012939">
    <property type="entry name" value="Glyco_hydro_92"/>
</dbReference>
<proteinExistence type="predicted"/>
<dbReference type="GO" id="GO:0006516">
    <property type="term" value="P:glycoprotein catabolic process"/>
    <property type="evidence" value="ECO:0007669"/>
    <property type="project" value="TreeGrafter"/>
</dbReference>
<dbReference type="PANTHER" id="PTHR12143">
    <property type="entry name" value="PEPTIDE N-GLYCANASE PNGASE -RELATED"/>
    <property type="match status" value="1"/>
</dbReference>
<organism evidence="2 3">
    <name type="scientific">Nonlabens ulvanivorans</name>
    <name type="common">Persicivirga ulvanivorans</name>
    <dbReference type="NCBI Taxonomy" id="906888"/>
    <lineage>
        <taxon>Bacteria</taxon>
        <taxon>Pseudomonadati</taxon>
        <taxon>Bacteroidota</taxon>
        <taxon>Flavobacteriia</taxon>
        <taxon>Flavobacteriales</taxon>
        <taxon>Flavobacteriaceae</taxon>
        <taxon>Nonlabens</taxon>
    </lineage>
</organism>
<dbReference type="InterPro" id="IPR050883">
    <property type="entry name" value="PNGase"/>
</dbReference>
<dbReference type="EMBL" id="BBLG01000005">
    <property type="protein sequence ID" value="GAK76893.1"/>
    <property type="molecule type" value="Genomic_DNA"/>
</dbReference>
<reference evidence="2 3" key="1">
    <citation type="journal article" date="2014" name="Genome Announc.">
        <title>Draft Genome Sequences of Marine Flavobacterium Nonlabens Strains NR17, NR24, NR27, NR32, NR33, and Ara13.</title>
        <authorList>
            <person name="Nakanishi M."/>
            <person name="Meirelles P."/>
            <person name="Suzuki R."/>
            <person name="Takatani N."/>
            <person name="Mino S."/>
            <person name="Suda W."/>
            <person name="Oshima K."/>
            <person name="Hattori M."/>
            <person name="Ohkuma M."/>
            <person name="Hosokawa M."/>
            <person name="Miyashita K."/>
            <person name="Thompson F.L."/>
            <person name="Niwa A."/>
            <person name="Sawabe T."/>
            <person name="Sawabe T."/>
        </authorList>
    </citation>
    <scope>NUCLEOTIDE SEQUENCE [LARGE SCALE GENOMIC DNA]</scope>
    <source>
        <strain evidence="3">JCM19296</strain>
    </source>
</reference>